<dbReference type="AlphaFoldDB" id="A0A8S9QR57"/>
<proteinExistence type="predicted"/>
<reference evidence="2" key="1">
    <citation type="submission" date="2019-12" db="EMBL/GenBank/DDBJ databases">
        <title>Genome sequencing and annotation of Brassica cretica.</title>
        <authorList>
            <person name="Studholme D.J."/>
            <person name="Sarris P."/>
        </authorList>
    </citation>
    <scope>NUCLEOTIDE SEQUENCE</scope>
    <source>
        <strain evidence="2">PFS-109/04</strain>
        <tissue evidence="2">Leaf</tissue>
    </source>
</reference>
<gene>
    <name evidence="2" type="ORF">F2Q69_00013677</name>
</gene>
<accession>A0A8S9QR57</accession>
<feature type="region of interest" description="Disordered" evidence="1">
    <location>
        <begin position="133"/>
        <end position="160"/>
    </location>
</feature>
<dbReference type="Proteomes" id="UP000712600">
    <property type="component" value="Unassembled WGS sequence"/>
</dbReference>
<feature type="compositionally biased region" description="Basic and acidic residues" evidence="1">
    <location>
        <begin position="74"/>
        <end position="90"/>
    </location>
</feature>
<organism evidence="2 3">
    <name type="scientific">Brassica cretica</name>
    <name type="common">Mustard</name>
    <dbReference type="NCBI Taxonomy" id="69181"/>
    <lineage>
        <taxon>Eukaryota</taxon>
        <taxon>Viridiplantae</taxon>
        <taxon>Streptophyta</taxon>
        <taxon>Embryophyta</taxon>
        <taxon>Tracheophyta</taxon>
        <taxon>Spermatophyta</taxon>
        <taxon>Magnoliopsida</taxon>
        <taxon>eudicotyledons</taxon>
        <taxon>Gunneridae</taxon>
        <taxon>Pentapetalae</taxon>
        <taxon>rosids</taxon>
        <taxon>malvids</taxon>
        <taxon>Brassicales</taxon>
        <taxon>Brassicaceae</taxon>
        <taxon>Brassiceae</taxon>
        <taxon>Brassica</taxon>
    </lineage>
</organism>
<sequence>MAPSDPPGFAPPQTVVAPEVFEQMRIYMNCADLEERNIREARMRKTLQELSNDPIGNVLAYALRKHQCSSSSQEHTRHATRSRGEGDRTGDMNQQLLVETQQRTDKMQRDDGYVADGEEGLLLNEEGSCGFVIGSGTSPVRDRGSRSRNSHSSRSSWVRRNQNRRMSSQWVLVEVWRFSGSKCMR</sequence>
<name>A0A8S9QR57_BRACR</name>
<evidence type="ECO:0000313" key="2">
    <source>
        <dbReference type="EMBL" id="KAF3552850.1"/>
    </source>
</evidence>
<evidence type="ECO:0000313" key="3">
    <source>
        <dbReference type="Proteomes" id="UP000712600"/>
    </source>
</evidence>
<evidence type="ECO:0000256" key="1">
    <source>
        <dbReference type="SAM" id="MobiDB-lite"/>
    </source>
</evidence>
<comment type="caution">
    <text evidence="2">The sequence shown here is derived from an EMBL/GenBank/DDBJ whole genome shotgun (WGS) entry which is preliminary data.</text>
</comment>
<protein>
    <submittedName>
        <fullName evidence="2">Uncharacterized protein</fullName>
    </submittedName>
</protein>
<dbReference type="EMBL" id="QGKX02000996">
    <property type="protein sequence ID" value="KAF3552850.1"/>
    <property type="molecule type" value="Genomic_DNA"/>
</dbReference>
<feature type="region of interest" description="Disordered" evidence="1">
    <location>
        <begin position="66"/>
        <end position="92"/>
    </location>
</feature>